<feature type="signal peptide" evidence="1">
    <location>
        <begin position="1"/>
        <end position="30"/>
    </location>
</feature>
<dbReference type="EMBL" id="CAXIEN010000018">
    <property type="protein sequence ID" value="CAL1265697.1"/>
    <property type="molecule type" value="Genomic_DNA"/>
</dbReference>
<accession>A0AAV1Z2F4</accession>
<keyword evidence="1" id="KW-0732">Signal</keyword>
<organism evidence="2 3">
    <name type="scientific">Larinioides sclopetarius</name>
    <dbReference type="NCBI Taxonomy" id="280406"/>
    <lineage>
        <taxon>Eukaryota</taxon>
        <taxon>Metazoa</taxon>
        <taxon>Ecdysozoa</taxon>
        <taxon>Arthropoda</taxon>
        <taxon>Chelicerata</taxon>
        <taxon>Arachnida</taxon>
        <taxon>Araneae</taxon>
        <taxon>Araneomorphae</taxon>
        <taxon>Entelegynae</taxon>
        <taxon>Araneoidea</taxon>
        <taxon>Araneidae</taxon>
        <taxon>Larinioides</taxon>
    </lineage>
</organism>
<evidence type="ECO:0000256" key="1">
    <source>
        <dbReference type="SAM" id="SignalP"/>
    </source>
</evidence>
<evidence type="ECO:0000313" key="3">
    <source>
        <dbReference type="Proteomes" id="UP001497382"/>
    </source>
</evidence>
<evidence type="ECO:0008006" key="4">
    <source>
        <dbReference type="Google" id="ProtNLM"/>
    </source>
</evidence>
<dbReference type="InterPro" id="IPR003386">
    <property type="entry name" value="LACT/PDAT_acylTrfase"/>
</dbReference>
<gene>
    <name evidence="2" type="ORF">LARSCL_LOCUS2686</name>
</gene>
<evidence type="ECO:0000313" key="2">
    <source>
        <dbReference type="EMBL" id="CAL1265697.1"/>
    </source>
</evidence>
<dbReference type="InterPro" id="IPR029058">
    <property type="entry name" value="AB_hydrolase_fold"/>
</dbReference>
<proteinExistence type="predicted"/>
<reference evidence="2 3" key="1">
    <citation type="submission" date="2024-04" db="EMBL/GenBank/DDBJ databases">
        <authorList>
            <person name="Rising A."/>
            <person name="Reimegard J."/>
            <person name="Sonavane S."/>
            <person name="Akerstrom W."/>
            <person name="Nylinder S."/>
            <person name="Hedman E."/>
            <person name="Kallberg Y."/>
        </authorList>
    </citation>
    <scope>NUCLEOTIDE SEQUENCE [LARGE SCALE GENOMIC DNA]</scope>
</reference>
<keyword evidence="3" id="KW-1185">Reference proteome</keyword>
<dbReference type="GO" id="GO:0006629">
    <property type="term" value="P:lipid metabolic process"/>
    <property type="evidence" value="ECO:0007669"/>
    <property type="project" value="InterPro"/>
</dbReference>
<feature type="chain" id="PRO_5043584306" description="Group XV phospholipase A2" evidence="1">
    <location>
        <begin position="31"/>
        <end position="427"/>
    </location>
</feature>
<dbReference type="AlphaFoldDB" id="A0AAV1Z2F4"/>
<dbReference type="Pfam" id="PF02450">
    <property type="entry name" value="LCAT"/>
    <property type="match status" value="1"/>
</dbReference>
<dbReference type="SUPFAM" id="SSF53474">
    <property type="entry name" value="alpha/beta-Hydrolases"/>
    <property type="match status" value="1"/>
</dbReference>
<dbReference type="Gene3D" id="3.40.50.1820">
    <property type="entry name" value="alpha/beta hydrolase"/>
    <property type="match status" value="1"/>
</dbReference>
<dbReference type="PANTHER" id="PTHR11440">
    <property type="entry name" value="LECITHIN-CHOLESTEROL ACYLTRANSFERASE-RELATED"/>
    <property type="match status" value="1"/>
</dbReference>
<comment type="caution">
    <text evidence="2">The sequence shown here is derived from an EMBL/GenBank/DDBJ whole genome shotgun (WGS) entry which is preliminary data.</text>
</comment>
<dbReference type="GO" id="GO:0008374">
    <property type="term" value="F:O-acyltransferase activity"/>
    <property type="evidence" value="ECO:0007669"/>
    <property type="project" value="InterPro"/>
</dbReference>
<name>A0AAV1Z2F4_9ARAC</name>
<sequence>MLKNLFLSALVISVQILTLLVLLHPSGVAGFRIDRSYFTKSPVILVPGDGGSQLVAKLNKPSKVHIFCDKKTNDYFNLWLNPQLLIPGVLHCWVDNMRLVYNNVTRRTSNSPGVDIRVPGFGNTSNIEWLDPSGFMPPFIQRMILSNYYVDIVNGLVDLGYQRDLNIRGAPYDYRKAPNEMGEYYGALKKLVEETYERNYQKRVTFVCHSLGCPVTSYFFNQQSQLWKKKYIKGLISLGGAYGGAVKAMKTIASGENLGILIVKQSDLKIEQMSSTSLAFLLPARQLWGPNEQLAFTKTKNYTVANYDEFFTDIGYPTGYEMYKDTLPFAEISRKPPGVEVICIYGTGLDTTEKLDYRKDKSLPNSPKLLTGNGDGTVNIRSLQVCSNWEGKQEQNVYSKHFPKVEHLSMLSSKLIIDIIKHYVVTW</sequence>
<protein>
    <recommendedName>
        <fullName evidence="4">Group XV phospholipase A2</fullName>
    </recommendedName>
</protein>
<dbReference type="Proteomes" id="UP001497382">
    <property type="component" value="Unassembled WGS sequence"/>
</dbReference>